<dbReference type="PROSITE" id="PS51257">
    <property type="entry name" value="PROKAR_LIPOPROTEIN"/>
    <property type="match status" value="1"/>
</dbReference>
<dbReference type="RefSeq" id="WP_044545144.1">
    <property type="nucleotide sequence ID" value="NZ_CDRH01000167.1"/>
</dbReference>
<dbReference type="Proteomes" id="UP000095591">
    <property type="component" value="Unassembled WGS sequence"/>
</dbReference>
<dbReference type="SUPFAM" id="SSF48452">
    <property type="entry name" value="TPR-like"/>
    <property type="match status" value="1"/>
</dbReference>
<dbReference type="AlphaFoldDB" id="A0A173VL49"/>
<accession>A0A173VL49</accession>
<dbReference type="Gene3D" id="1.25.40.390">
    <property type="match status" value="2"/>
</dbReference>
<sequence length="509" mass="56812">MKLQNISKKLLTGVVFTAALVSCSEDKMDEINKDHNHTTAVPAKMILTDVMTSTAFSVVSGDFNLYGGMYVEHETGSHNQFYYAETRSSCTSASTFNNSWGGTYSTLKDALTSVKIAEEEQNFITKGIAELFVAYNLAILTDMYGDTPWKEACDYTVSMTPAIDKQEEIYKDIMAYVDAAIEDLQKSDLTSLSNQDLIYKGDASAWLKTAYGLKARYTMRLMGRSADVKSDMEKVLDYVSKSYTSAAEQCSYAMYGVGVNINPFFGVFYSRLGEVASRSMFDKLNERNDPRIRRCYVEANSQTMIASKDDPLLNLAHNGDLVQSQLEYTVSMFCAAQTAPTHILSYHEVLFLKAEALCRLNRKDEAKAVLKEAVVAGMANMEVNIKSALASDYWGGFLNVTNEVTPEEAASYFDENVVPLFDANPLKETMIQKYISFWNADGESTECYNDVRRLKSLGEDIYGLQNPGKFPLRCPYGNDDTTTNPNIQAAYGDGQYVFTENVWWAGGTR</sequence>
<reference evidence="1 2" key="1">
    <citation type="submission" date="2015-09" db="EMBL/GenBank/DDBJ databases">
        <authorList>
            <consortium name="Pathogen Informatics"/>
        </authorList>
    </citation>
    <scope>NUCLEOTIDE SEQUENCE [LARGE SCALE GENOMIC DNA]</scope>
    <source>
        <strain evidence="1 2">2789STDY5608872</strain>
    </source>
</reference>
<gene>
    <name evidence="1" type="ORF">ERS852429_03089</name>
</gene>
<organism evidence="1 2">
    <name type="scientific">Parabacteroides distasonis</name>
    <dbReference type="NCBI Taxonomy" id="823"/>
    <lineage>
        <taxon>Bacteria</taxon>
        <taxon>Pseudomonadati</taxon>
        <taxon>Bacteroidota</taxon>
        <taxon>Bacteroidia</taxon>
        <taxon>Bacteroidales</taxon>
        <taxon>Tannerellaceae</taxon>
        <taxon>Parabacteroides</taxon>
    </lineage>
</organism>
<evidence type="ECO:0000313" key="1">
    <source>
        <dbReference type="EMBL" id="CUN26845.1"/>
    </source>
</evidence>
<proteinExistence type="predicted"/>
<evidence type="ECO:0000313" key="2">
    <source>
        <dbReference type="Proteomes" id="UP000095591"/>
    </source>
</evidence>
<dbReference type="EMBL" id="CYXP01000007">
    <property type="protein sequence ID" value="CUN26845.1"/>
    <property type="molecule type" value="Genomic_DNA"/>
</dbReference>
<dbReference type="InterPro" id="IPR011990">
    <property type="entry name" value="TPR-like_helical_dom_sf"/>
</dbReference>
<name>A0A173VL49_PARDI</name>
<dbReference type="InterPro" id="IPR041662">
    <property type="entry name" value="SusD-like_2"/>
</dbReference>
<protein>
    <submittedName>
        <fullName evidence="1">Starch-binding associating with outer membrane</fullName>
    </submittedName>
</protein>
<dbReference type="Gene3D" id="1.20.120.840">
    <property type="entry name" value="SusD-like, tetratrico peptide repeats domain"/>
    <property type="match status" value="1"/>
</dbReference>
<dbReference type="Pfam" id="PF12771">
    <property type="entry name" value="SusD-like_2"/>
    <property type="match status" value="1"/>
</dbReference>